<keyword evidence="3" id="KW-1185">Reference proteome</keyword>
<feature type="region of interest" description="Disordered" evidence="1">
    <location>
        <begin position="1"/>
        <end position="63"/>
    </location>
</feature>
<organism evidence="2 3">
    <name type="scientific">Monosporascus ibericus</name>
    <dbReference type="NCBI Taxonomy" id="155417"/>
    <lineage>
        <taxon>Eukaryota</taxon>
        <taxon>Fungi</taxon>
        <taxon>Dikarya</taxon>
        <taxon>Ascomycota</taxon>
        <taxon>Pezizomycotina</taxon>
        <taxon>Sordariomycetes</taxon>
        <taxon>Xylariomycetidae</taxon>
        <taxon>Xylariales</taxon>
        <taxon>Xylariales incertae sedis</taxon>
        <taxon>Monosporascus</taxon>
    </lineage>
</organism>
<dbReference type="STRING" id="155417.A0A4Q4TBN9"/>
<dbReference type="EMBL" id="QJNU01000229">
    <property type="protein sequence ID" value="RYP04071.1"/>
    <property type="molecule type" value="Genomic_DNA"/>
</dbReference>
<comment type="caution">
    <text evidence="2">The sequence shown here is derived from an EMBL/GenBank/DDBJ whole genome shotgun (WGS) entry which is preliminary data.</text>
</comment>
<feature type="region of interest" description="Disordered" evidence="1">
    <location>
        <begin position="415"/>
        <end position="488"/>
    </location>
</feature>
<proteinExistence type="predicted"/>
<dbReference type="Proteomes" id="UP000293360">
    <property type="component" value="Unassembled WGS sequence"/>
</dbReference>
<protein>
    <recommendedName>
        <fullName evidence="4">BTB domain-containing protein</fullName>
    </recommendedName>
</protein>
<evidence type="ECO:0000313" key="3">
    <source>
        <dbReference type="Proteomes" id="UP000293360"/>
    </source>
</evidence>
<evidence type="ECO:0000256" key="1">
    <source>
        <dbReference type="SAM" id="MobiDB-lite"/>
    </source>
</evidence>
<gene>
    <name evidence="2" type="ORF">DL764_004701</name>
</gene>
<reference evidence="2 3" key="1">
    <citation type="submission" date="2018-06" db="EMBL/GenBank/DDBJ databases">
        <title>Complete Genomes of Monosporascus.</title>
        <authorList>
            <person name="Robinson A.J."/>
            <person name="Natvig D.O."/>
        </authorList>
    </citation>
    <scope>NUCLEOTIDE SEQUENCE [LARGE SCALE GENOMIC DNA]</scope>
    <source>
        <strain evidence="2 3">CBS 110550</strain>
    </source>
</reference>
<name>A0A4Q4TBN9_9PEZI</name>
<dbReference type="OrthoDB" id="5275938at2759"/>
<evidence type="ECO:0000313" key="2">
    <source>
        <dbReference type="EMBL" id="RYP04071.1"/>
    </source>
</evidence>
<feature type="compositionally biased region" description="Low complexity" evidence="1">
    <location>
        <begin position="424"/>
        <end position="446"/>
    </location>
</feature>
<dbReference type="AlphaFoldDB" id="A0A4Q4TBN9"/>
<feature type="compositionally biased region" description="Polar residues" evidence="1">
    <location>
        <begin position="1"/>
        <end position="21"/>
    </location>
</feature>
<sequence length="488" mass="53187">MATTSDVTVSNEAAETTSPPQSVGDVSATPRALTPIQEQEASDAVSATSREASDGDSDSATVQDDVVNFHTDSDMMVRVTHEGTVTQFMVVSSSVVTASPVWRSMLYGNNARARSGKGLWIMNIDAEPKALSTLFNIIHYQFDKLPAELPLDDLFELTLLTYRYECTHLVYPWGHKWTFKFATYVGEEGHFQNCHKAIWIAWELGDSKLFRDMIDAMIISSKVDSSGNLVNNSGRPLKDMVLPDGIFNLISATRITTIDKILAAIEAAMAALTTGNRKPSVKYCKLGKNESECEAMLLGSAIPALISHRLYPVPAASTFSESIAQLQDRIYSVKYIAFHGPEWMPHMTHEHCSLGLRESVQKCLEEMPVPLKDHHVSHLEKQAAVSGILADFGVPENRTRVFKSGNTMVKDTWIDRGAKKSGKQSSPAALSSQSAQSGSPPTSAQSHHSEDDAEHEIVSSGKTAKVNKAVNGKMGNADKVVNTESADA</sequence>
<evidence type="ECO:0008006" key="4">
    <source>
        <dbReference type="Google" id="ProtNLM"/>
    </source>
</evidence>
<accession>A0A4Q4TBN9</accession>